<feature type="transmembrane region" description="Helical" evidence="1">
    <location>
        <begin position="25"/>
        <end position="47"/>
    </location>
</feature>
<proteinExistence type="predicted"/>
<evidence type="ECO:0000313" key="2">
    <source>
        <dbReference type="EMBL" id="KAH3675154.1"/>
    </source>
</evidence>
<evidence type="ECO:0000313" key="3">
    <source>
        <dbReference type="Proteomes" id="UP000769528"/>
    </source>
</evidence>
<dbReference type="GO" id="GO:0031505">
    <property type="term" value="P:fungal-type cell wall organization"/>
    <property type="evidence" value="ECO:0007669"/>
    <property type="project" value="TreeGrafter"/>
</dbReference>
<keyword evidence="1" id="KW-1133">Transmembrane helix</keyword>
<dbReference type="AlphaFoldDB" id="A0A9P8TDU8"/>
<feature type="transmembrane region" description="Helical" evidence="1">
    <location>
        <begin position="191"/>
        <end position="215"/>
    </location>
</feature>
<name>A0A9P8TDU8_9ASCO</name>
<dbReference type="PANTHER" id="PTHR28019">
    <property type="entry name" value="CELL MEMBRANE PROTEIN YLR413W-RELATED"/>
    <property type="match status" value="1"/>
</dbReference>
<reference evidence="2" key="1">
    <citation type="journal article" date="2021" name="Open Biol.">
        <title>Shared evolutionary footprints suggest mitochondrial oxidative damage underlies multiple complex I losses in fungi.</title>
        <authorList>
            <person name="Schikora-Tamarit M.A."/>
            <person name="Marcet-Houben M."/>
            <person name="Nosek J."/>
            <person name="Gabaldon T."/>
        </authorList>
    </citation>
    <scope>NUCLEOTIDE SEQUENCE</scope>
    <source>
        <strain evidence="2">CBS6341</strain>
    </source>
</reference>
<feature type="transmembrane region" description="Helical" evidence="1">
    <location>
        <begin position="235"/>
        <end position="253"/>
    </location>
</feature>
<dbReference type="OrthoDB" id="10554259at2759"/>
<feature type="transmembrane region" description="Helical" evidence="1">
    <location>
        <begin position="149"/>
        <end position="170"/>
    </location>
</feature>
<sequence>MKHSRVYNVRENQNSASIQDTKDKVFTTVIWILIVISTCVLTTLSFFGSVNNLVMGLNVYRLTIIDTTTFHDIPDIYPISLWNYCYGYDDIEKSQYLCINMKYGYYFDVLNTLTVQSNSLPSDEQINFTSKLSSNLNYFPISPNGVNAIPFYVIHVSFVLGILNVLYLIFQGIKRLNKKENVVFRNNIFEGISDSLVLLHAFLNAISAVFIIVFVKRYQEYFSSESLKFQLGVPWQVITWISVLLDLIALLLINIELRYRNQLGLKVEQNFNPQNIPIPPARHEYNYDIPIPPSPSQMHQTRPVIYDEPHPYDNRPFYQRASYV</sequence>
<keyword evidence="1" id="KW-0812">Transmembrane</keyword>
<protein>
    <submittedName>
        <fullName evidence="2">Uncharacterized protein</fullName>
    </submittedName>
</protein>
<dbReference type="PANTHER" id="PTHR28019:SF2">
    <property type="entry name" value="CELL MEMBRANE PROTEIN YLR413W-RELATED"/>
    <property type="match status" value="1"/>
</dbReference>
<accession>A0A9P8TDU8</accession>
<reference evidence="2" key="2">
    <citation type="submission" date="2021-01" db="EMBL/GenBank/DDBJ databases">
        <authorList>
            <person name="Schikora-Tamarit M.A."/>
        </authorList>
    </citation>
    <scope>NUCLEOTIDE SEQUENCE</scope>
    <source>
        <strain evidence="2">CBS6341</strain>
    </source>
</reference>
<keyword evidence="1" id="KW-0472">Membrane</keyword>
<keyword evidence="3" id="KW-1185">Reference proteome</keyword>
<dbReference type="InterPro" id="IPR009571">
    <property type="entry name" value="SUR7/Rim9-like_fungi"/>
</dbReference>
<dbReference type="GO" id="GO:0005886">
    <property type="term" value="C:plasma membrane"/>
    <property type="evidence" value="ECO:0007669"/>
    <property type="project" value="InterPro"/>
</dbReference>
<dbReference type="GO" id="GO:0051285">
    <property type="term" value="C:cell cortex of cell tip"/>
    <property type="evidence" value="ECO:0007669"/>
    <property type="project" value="TreeGrafter"/>
</dbReference>
<organism evidence="2 3">
    <name type="scientific">Wickerhamomyces mucosus</name>
    <dbReference type="NCBI Taxonomy" id="1378264"/>
    <lineage>
        <taxon>Eukaryota</taxon>
        <taxon>Fungi</taxon>
        <taxon>Dikarya</taxon>
        <taxon>Ascomycota</taxon>
        <taxon>Saccharomycotina</taxon>
        <taxon>Saccharomycetes</taxon>
        <taxon>Phaffomycetales</taxon>
        <taxon>Wickerhamomycetaceae</taxon>
        <taxon>Wickerhamomyces</taxon>
    </lineage>
</organism>
<dbReference type="InterPro" id="IPR052413">
    <property type="entry name" value="SUR7_domain"/>
</dbReference>
<evidence type="ECO:0000256" key="1">
    <source>
        <dbReference type="SAM" id="Phobius"/>
    </source>
</evidence>
<dbReference type="EMBL" id="JAEUBF010000781">
    <property type="protein sequence ID" value="KAH3675154.1"/>
    <property type="molecule type" value="Genomic_DNA"/>
</dbReference>
<comment type="caution">
    <text evidence="2">The sequence shown here is derived from an EMBL/GenBank/DDBJ whole genome shotgun (WGS) entry which is preliminary data.</text>
</comment>
<gene>
    <name evidence="2" type="ORF">WICMUC_002810</name>
</gene>
<dbReference type="Pfam" id="PF06687">
    <property type="entry name" value="SUR7"/>
    <property type="match status" value="1"/>
</dbReference>
<dbReference type="Proteomes" id="UP000769528">
    <property type="component" value="Unassembled WGS sequence"/>
</dbReference>